<evidence type="ECO:0000313" key="2">
    <source>
        <dbReference type="Proteomes" id="UP000789901"/>
    </source>
</evidence>
<evidence type="ECO:0000313" key="1">
    <source>
        <dbReference type="EMBL" id="CAG8840388.1"/>
    </source>
</evidence>
<dbReference type="EMBL" id="CAJVQB010062729">
    <property type="protein sequence ID" value="CAG8840388.1"/>
    <property type="molecule type" value="Genomic_DNA"/>
</dbReference>
<sequence>YDENYNINWNEIEVENSDLYNKPLSTMHKEPDIVIETSSKQSSNLMP</sequence>
<accession>A0ABN7WTG0</accession>
<reference evidence="1 2" key="1">
    <citation type="submission" date="2021-06" db="EMBL/GenBank/DDBJ databases">
        <authorList>
            <person name="Kallberg Y."/>
            <person name="Tangrot J."/>
            <person name="Rosling A."/>
        </authorList>
    </citation>
    <scope>NUCLEOTIDE SEQUENCE [LARGE SCALE GENOMIC DNA]</scope>
    <source>
        <strain evidence="1 2">120-4 pot B 10/14</strain>
    </source>
</reference>
<organism evidence="1 2">
    <name type="scientific">Gigaspora margarita</name>
    <dbReference type="NCBI Taxonomy" id="4874"/>
    <lineage>
        <taxon>Eukaryota</taxon>
        <taxon>Fungi</taxon>
        <taxon>Fungi incertae sedis</taxon>
        <taxon>Mucoromycota</taxon>
        <taxon>Glomeromycotina</taxon>
        <taxon>Glomeromycetes</taxon>
        <taxon>Diversisporales</taxon>
        <taxon>Gigasporaceae</taxon>
        <taxon>Gigaspora</taxon>
    </lineage>
</organism>
<name>A0ABN7WTG0_GIGMA</name>
<dbReference type="Proteomes" id="UP000789901">
    <property type="component" value="Unassembled WGS sequence"/>
</dbReference>
<gene>
    <name evidence="1" type="ORF">GMARGA_LOCUS34886</name>
</gene>
<feature type="non-terminal residue" evidence="1">
    <location>
        <position position="1"/>
    </location>
</feature>
<protein>
    <submittedName>
        <fullName evidence="1">14980_t:CDS:1</fullName>
    </submittedName>
</protein>
<comment type="caution">
    <text evidence="1">The sequence shown here is derived from an EMBL/GenBank/DDBJ whole genome shotgun (WGS) entry which is preliminary data.</text>
</comment>
<feature type="non-terminal residue" evidence="1">
    <location>
        <position position="47"/>
    </location>
</feature>
<proteinExistence type="predicted"/>
<keyword evidence="2" id="KW-1185">Reference proteome</keyword>